<reference evidence="1 2" key="1">
    <citation type="journal article" date="2016" name="Nat. Commun.">
        <title>Thousands of microbial genomes shed light on interconnected biogeochemical processes in an aquifer system.</title>
        <authorList>
            <person name="Anantharaman K."/>
            <person name="Brown C.T."/>
            <person name="Hug L.A."/>
            <person name="Sharon I."/>
            <person name="Castelle C.J."/>
            <person name="Probst A.J."/>
            <person name="Thomas B.C."/>
            <person name="Singh A."/>
            <person name="Wilkins M.J."/>
            <person name="Karaoz U."/>
            <person name="Brodie E.L."/>
            <person name="Williams K.H."/>
            <person name="Hubbard S.S."/>
            <person name="Banfield J.F."/>
        </authorList>
    </citation>
    <scope>NUCLEOTIDE SEQUENCE [LARGE SCALE GENOMIC DNA]</scope>
    <source>
        <strain evidence="2">RBG_16_55_9</strain>
    </source>
</reference>
<proteinExistence type="predicted"/>
<protein>
    <submittedName>
        <fullName evidence="1">Uncharacterized protein</fullName>
    </submittedName>
</protein>
<comment type="caution">
    <text evidence="1">The sequence shown here is derived from an EMBL/GenBank/DDBJ whole genome shotgun (WGS) entry which is preliminary data.</text>
</comment>
<organism evidence="1 2">
    <name type="scientific">Fraserbacteria sp. (strain RBG_16_55_9)</name>
    <dbReference type="NCBI Taxonomy" id="1817864"/>
    <lineage>
        <taxon>Bacteria</taxon>
        <taxon>Candidatus Fraseribacteriota</taxon>
    </lineage>
</organism>
<dbReference type="AlphaFoldDB" id="A0A1F5US19"/>
<sequence>MTHPVELVVDIVLPGVPIPKARPRLGRNGDTYTPRSTVEYELGIAWAVRQVLGAQMPDGTAEYLVRMRFYAKSRAGDIDNIAKACLDGLVRSGVVFVDDRQVTRIEAEIIRGSAEPRTEVTVWRLGGKI</sequence>
<dbReference type="Proteomes" id="UP000179157">
    <property type="component" value="Unassembled WGS sequence"/>
</dbReference>
<dbReference type="SUPFAM" id="SSF103084">
    <property type="entry name" value="Holliday junction resolvase RusA"/>
    <property type="match status" value="1"/>
</dbReference>
<gene>
    <name evidence="1" type="ORF">A2Z21_09350</name>
</gene>
<dbReference type="Pfam" id="PF05866">
    <property type="entry name" value="RusA"/>
    <property type="match status" value="1"/>
</dbReference>
<dbReference type="GO" id="GO:0006281">
    <property type="term" value="P:DNA repair"/>
    <property type="evidence" value="ECO:0007669"/>
    <property type="project" value="InterPro"/>
</dbReference>
<evidence type="ECO:0000313" key="1">
    <source>
        <dbReference type="EMBL" id="OGF53945.1"/>
    </source>
</evidence>
<dbReference type="EMBL" id="MFGX01000093">
    <property type="protein sequence ID" value="OGF53945.1"/>
    <property type="molecule type" value="Genomic_DNA"/>
</dbReference>
<dbReference type="GO" id="GO:0006310">
    <property type="term" value="P:DNA recombination"/>
    <property type="evidence" value="ECO:0007669"/>
    <property type="project" value="InterPro"/>
</dbReference>
<evidence type="ECO:0000313" key="2">
    <source>
        <dbReference type="Proteomes" id="UP000179157"/>
    </source>
</evidence>
<dbReference type="InterPro" id="IPR036614">
    <property type="entry name" value="RusA-like_sf"/>
</dbReference>
<dbReference type="GO" id="GO:0000287">
    <property type="term" value="F:magnesium ion binding"/>
    <property type="evidence" value="ECO:0007669"/>
    <property type="project" value="InterPro"/>
</dbReference>
<dbReference type="Gene3D" id="3.30.1330.70">
    <property type="entry name" value="Holliday junction resolvase RusA"/>
    <property type="match status" value="1"/>
</dbReference>
<name>A0A1F5US19_FRAXR</name>
<accession>A0A1F5US19</accession>
<dbReference type="InterPro" id="IPR008822">
    <property type="entry name" value="Endonuclease_RusA-like"/>
</dbReference>